<name>A0A5D4SF85_9BACI</name>
<proteinExistence type="predicted"/>
<comment type="caution">
    <text evidence="1">The sequence shown here is derived from an EMBL/GenBank/DDBJ whole genome shotgun (WGS) entry which is preliminary data.</text>
</comment>
<dbReference type="RefSeq" id="WP_148950799.1">
    <property type="nucleotide sequence ID" value="NZ_VTES01000006.1"/>
</dbReference>
<dbReference type="AlphaFoldDB" id="A0A5D4SF85"/>
<evidence type="ECO:0000313" key="1">
    <source>
        <dbReference type="EMBL" id="TYS60652.1"/>
    </source>
</evidence>
<organism evidence="1 2">
    <name type="scientific">Bacillus infantis</name>
    <dbReference type="NCBI Taxonomy" id="324767"/>
    <lineage>
        <taxon>Bacteria</taxon>
        <taxon>Bacillati</taxon>
        <taxon>Bacillota</taxon>
        <taxon>Bacilli</taxon>
        <taxon>Bacillales</taxon>
        <taxon>Bacillaceae</taxon>
        <taxon>Bacillus</taxon>
    </lineage>
</organism>
<dbReference type="EMBL" id="VTES01000006">
    <property type="protein sequence ID" value="TYS60652.1"/>
    <property type="molecule type" value="Genomic_DNA"/>
</dbReference>
<evidence type="ECO:0000313" key="2">
    <source>
        <dbReference type="Proteomes" id="UP000323732"/>
    </source>
</evidence>
<reference evidence="1 2" key="1">
    <citation type="submission" date="2019-08" db="EMBL/GenBank/DDBJ databases">
        <title>Bacillus genomes from the desert of Cuatro Cienegas, Coahuila.</title>
        <authorList>
            <person name="Olmedo-Alvarez G."/>
        </authorList>
    </citation>
    <scope>NUCLEOTIDE SEQUENCE [LARGE SCALE GENOMIC DNA]</scope>
    <source>
        <strain evidence="1 2">CH37_1T</strain>
    </source>
</reference>
<gene>
    <name evidence="1" type="ORF">FZD47_20810</name>
</gene>
<accession>A0A5D4SF85</accession>
<protein>
    <submittedName>
        <fullName evidence="1">Uncharacterized protein</fullName>
    </submittedName>
</protein>
<sequence length="189" mass="21883">MKIDNSYFCLDLSSYFNNKGITSESNMKEGMLSLGYSSFPEKGFPNKEVFYYNNVPFKLAKDSFYDNVELSEQIIEFPQKRVESVYVLGVANNGDFFEKITFLCNGERVEDGDLHFTDFMSTYPVFANELVYRADYLHTVSGKYTYVKPILWYDAIHLKDKKNIDAIQVEDNPSMHIFAITLKLVEKEG</sequence>
<dbReference type="Proteomes" id="UP000323732">
    <property type="component" value="Unassembled WGS sequence"/>
</dbReference>